<feature type="non-terminal residue" evidence="2">
    <location>
        <position position="1"/>
    </location>
</feature>
<evidence type="ECO:0000313" key="2">
    <source>
        <dbReference type="EMBL" id="RPA78176.1"/>
    </source>
</evidence>
<feature type="compositionally biased region" description="Basic and acidic residues" evidence="1">
    <location>
        <begin position="554"/>
        <end position="569"/>
    </location>
</feature>
<feature type="compositionally biased region" description="Polar residues" evidence="1">
    <location>
        <begin position="1"/>
        <end position="16"/>
    </location>
</feature>
<feature type="compositionally biased region" description="Polar residues" evidence="1">
    <location>
        <begin position="244"/>
        <end position="262"/>
    </location>
</feature>
<protein>
    <submittedName>
        <fullName evidence="2">Uncharacterized protein</fullName>
    </submittedName>
</protein>
<feature type="compositionally biased region" description="Polar residues" evidence="1">
    <location>
        <begin position="679"/>
        <end position="688"/>
    </location>
</feature>
<feature type="region of interest" description="Disordered" evidence="1">
    <location>
        <begin position="436"/>
        <end position="699"/>
    </location>
</feature>
<keyword evidence="3" id="KW-1185">Reference proteome</keyword>
<feature type="region of interest" description="Disordered" evidence="1">
    <location>
        <begin position="345"/>
        <end position="409"/>
    </location>
</feature>
<feature type="region of interest" description="Disordered" evidence="1">
    <location>
        <begin position="106"/>
        <end position="269"/>
    </location>
</feature>
<feature type="compositionally biased region" description="Basic and acidic residues" evidence="1">
    <location>
        <begin position="142"/>
        <end position="151"/>
    </location>
</feature>
<feature type="compositionally biased region" description="Acidic residues" evidence="1">
    <location>
        <begin position="523"/>
        <end position="535"/>
    </location>
</feature>
<reference evidence="2 3" key="1">
    <citation type="journal article" date="2018" name="Nat. Ecol. Evol.">
        <title>Pezizomycetes genomes reveal the molecular basis of ectomycorrhizal truffle lifestyle.</title>
        <authorList>
            <person name="Murat C."/>
            <person name="Payen T."/>
            <person name="Noel B."/>
            <person name="Kuo A."/>
            <person name="Morin E."/>
            <person name="Chen J."/>
            <person name="Kohler A."/>
            <person name="Krizsan K."/>
            <person name="Balestrini R."/>
            <person name="Da Silva C."/>
            <person name="Montanini B."/>
            <person name="Hainaut M."/>
            <person name="Levati E."/>
            <person name="Barry K.W."/>
            <person name="Belfiori B."/>
            <person name="Cichocki N."/>
            <person name="Clum A."/>
            <person name="Dockter R.B."/>
            <person name="Fauchery L."/>
            <person name="Guy J."/>
            <person name="Iotti M."/>
            <person name="Le Tacon F."/>
            <person name="Lindquist E.A."/>
            <person name="Lipzen A."/>
            <person name="Malagnac F."/>
            <person name="Mello A."/>
            <person name="Molinier V."/>
            <person name="Miyauchi S."/>
            <person name="Poulain J."/>
            <person name="Riccioni C."/>
            <person name="Rubini A."/>
            <person name="Sitrit Y."/>
            <person name="Splivallo R."/>
            <person name="Traeger S."/>
            <person name="Wang M."/>
            <person name="Zifcakova L."/>
            <person name="Wipf D."/>
            <person name="Zambonelli A."/>
            <person name="Paolocci F."/>
            <person name="Nowrousian M."/>
            <person name="Ottonello S."/>
            <person name="Baldrian P."/>
            <person name="Spatafora J.W."/>
            <person name="Henrissat B."/>
            <person name="Nagy L.G."/>
            <person name="Aury J.M."/>
            <person name="Wincker P."/>
            <person name="Grigoriev I.V."/>
            <person name="Bonfante P."/>
            <person name="Martin F.M."/>
        </authorList>
    </citation>
    <scope>NUCLEOTIDE SEQUENCE [LARGE SCALE GENOMIC DNA]</scope>
    <source>
        <strain evidence="2 3">RN42</strain>
    </source>
</reference>
<accession>A0A3N4HYK1</accession>
<evidence type="ECO:0000256" key="1">
    <source>
        <dbReference type="SAM" id="MobiDB-lite"/>
    </source>
</evidence>
<proteinExistence type="predicted"/>
<gene>
    <name evidence="2" type="ORF">BJ508DRAFT_309530</name>
</gene>
<feature type="compositionally biased region" description="Polar residues" evidence="1">
    <location>
        <begin position="129"/>
        <end position="141"/>
    </location>
</feature>
<dbReference type="Proteomes" id="UP000275078">
    <property type="component" value="Unassembled WGS sequence"/>
</dbReference>
<feature type="compositionally biased region" description="Low complexity" evidence="1">
    <location>
        <begin position="689"/>
        <end position="699"/>
    </location>
</feature>
<feature type="compositionally biased region" description="Polar residues" evidence="1">
    <location>
        <begin position="385"/>
        <end position="409"/>
    </location>
</feature>
<organism evidence="2 3">
    <name type="scientific">Ascobolus immersus RN42</name>
    <dbReference type="NCBI Taxonomy" id="1160509"/>
    <lineage>
        <taxon>Eukaryota</taxon>
        <taxon>Fungi</taxon>
        <taxon>Dikarya</taxon>
        <taxon>Ascomycota</taxon>
        <taxon>Pezizomycotina</taxon>
        <taxon>Pezizomycetes</taxon>
        <taxon>Pezizales</taxon>
        <taxon>Ascobolaceae</taxon>
        <taxon>Ascobolus</taxon>
    </lineage>
</organism>
<feature type="region of interest" description="Disordered" evidence="1">
    <location>
        <begin position="1"/>
        <end position="58"/>
    </location>
</feature>
<sequence>NNNRGQLPQAGVSTRPGNRRPPAVRQAEPDEPVRPARPAAGFDNHASYADRQGRLPQSMPFLNLVRRVENEQSNRMPWDNSNFQFTSHFNGPDAPSSPVARHVLQSVVSSSSRKRQRSPSPKLPHDARSSNLQSYPRNTNSRRQDVGRSEPQRQPQKRVYNQLAPSQRLEAYEDPTSVTKHRHANASLSSHTSTDRQDNGIRSTGTLYDSMGVDRDSRVYGDPSSKYPYHRPAVDDNLHASPIQEPSSGPHNSHSPDTNGSADEQRYDYDMPDYRDDWLNDPWNPTPITRSFMRRHISSNRHGQGRDETIDDQDDYMMSGAIPTGDYNGREGTIFFSDEEQEASAYVKPHHDHDHGYEADTDYDPKSGGSDLDEYEQDAYGNGHTAGNGQESYIYSPNHPQASGYNSETSSMLNANYEQQFQQQAKLRERGHDYSYDGEEEENYGHGGHRNDDGAYGKSGPVHHDQTQRNSSSSSSTHSSVDRRQREYDTYGRQYDDQAGQQDHERYHDDQQGHGHRDHEDFNESDLDDVDEFDHDQDKVHTGPRSRYEGTYSSDRENVDRDYNRHHEQAPAQGPRENVNHVVSMNQYRGRRPFDNESSSQHDSSSIGRGRLQVYTQPPRVPIEHNGPAFQHQQRQHHEYTSTAGRNMHGARQLALQPAPVPGRGLLSKTRPEPRDTSPAWTPNDSRISNSSTSTKSKF</sequence>
<name>A0A3N4HYK1_ASCIM</name>
<feature type="compositionally biased region" description="Basic and acidic residues" evidence="1">
    <location>
        <begin position="349"/>
        <end position="358"/>
    </location>
</feature>
<evidence type="ECO:0000313" key="3">
    <source>
        <dbReference type="Proteomes" id="UP000275078"/>
    </source>
</evidence>
<dbReference type="EMBL" id="ML119715">
    <property type="protein sequence ID" value="RPA78176.1"/>
    <property type="molecule type" value="Genomic_DNA"/>
</dbReference>
<dbReference type="AlphaFoldDB" id="A0A3N4HYK1"/>
<feature type="compositionally biased region" description="Basic and acidic residues" evidence="1">
    <location>
        <begin position="480"/>
        <end position="522"/>
    </location>
</feature>